<keyword evidence="5 6" id="KW-0472">Membrane</keyword>
<dbReference type="OrthoDB" id="10011262at2759"/>
<name>A0A6P3XMK5_DINQU</name>
<evidence type="ECO:0000259" key="7">
    <source>
        <dbReference type="PROSITE" id="PS50262"/>
    </source>
</evidence>
<dbReference type="InterPro" id="IPR017452">
    <property type="entry name" value="GPCR_Rhodpsn_7TM"/>
</dbReference>
<dbReference type="KEGG" id="dqu:106746991"/>
<feature type="transmembrane region" description="Helical" evidence="6">
    <location>
        <begin position="167"/>
        <end position="185"/>
    </location>
</feature>
<evidence type="ECO:0000313" key="9">
    <source>
        <dbReference type="RefSeq" id="XP_014479696.1"/>
    </source>
</evidence>
<dbReference type="GO" id="GO:0016020">
    <property type="term" value="C:membrane"/>
    <property type="evidence" value="ECO:0007669"/>
    <property type="project" value="UniProtKB-SubCell"/>
</dbReference>
<feature type="transmembrane region" description="Helical" evidence="6">
    <location>
        <begin position="45"/>
        <end position="70"/>
    </location>
</feature>
<dbReference type="AlphaFoldDB" id="A0A6P3XMK5"/>
<dbReference type="RefSeq" id="XP_014479696.1">
    <property type="nucleotide sequence ID" value="XM_014624210.1"/>
</dbReference>
<reference evidence="9" key="1">
    <citation type="submission" date="2025-08" db="UniProtKB">
        <authorList>
            <consortium name="RefSeq"/>
        </authorList>
    </citation>
    <scope>IDENTIFICATION</scope>
</reference>
<dbReference type="PANTHER" id="PTHR46641">
    <property type="entry name" value="FMRFAMIDE RECEPTOR-RELATED"/>
    <property type="match status" value="1"/>
</dbReference>
<keyword evidence="4 6" id="KW-1133">Transmembrane helix</keyword>
<evidence type="ECO:0000313" key="8">
    <source>
        <dbReference type="Proteomes" id="UP000515204"/>
    </source>
</evidence>
<dbReference type="Proteomes" id="UP000515204">
    <property type="component" value="Unplaced"/>
</dbReference>
<keyword evidence="3 6" id="KW-0812">Transmembrane</keyword>
<feature type="transmembrane region" description="Helical" evidence="6">
    <location>
        <begin position="127"/>
        <end position="146"/>
    </location>
</feature>
<accession>A0A6P3XMK5</accession>
<dbReference type="SUPFAM" id="SSF81321">
    <property type="entry name" value="Family A G protein-coupled receptor-like"/>
    <property type="match status" value="1"/>
</dbReference>
<dbReference type="GO" id="GO:0004930">
    <property type="term" value="F:G protein-coupled receptor activity"/>
    <property type="evidence" value="ECO:0007669"/>
    <property type="project" value="InterPro"/>
</dbReference>
<evidence type="ECO:0000256" key="6">
    <source>
        <dbReference type="SAM" id="Phobius"/>
    </source>
</evidence>
<comment type="subcellular location">
    <subcellularLocation>
        <location evidence="1">Membrane</location>
    </subcellularLocation>
</comment>
<feature type="transmembrane region" description="Helical" evidence="6">
    <location>
        <begin position="273"/>
        <end position="299"/>
    </location>
</feature>
<evidence type="ECO:0000256" key="1">
    <source>
        <dbReference type="ARBA" id="ARBA00004370"/>
    </source>
</evidence>
<feature type="transmembrane region" description="Helical" evidence="6">
    <location>
        <begin position="311"/>
        <end position="331"/>
    </location>
</feature>
<proteinExistence type="inferred from homology"/>
<feature type="transmembrane region" description="Helical" evidence="6">
    <location>
        <begin position="230"/>
        <end position="252"/>
    </location>
</feature>
<evidence type="ECO:0000256" key="4">
    <source>
        <dbReference type="ARBA" id="ARBA00022989"/>
    </source>
</evidence>
<feature type="transmembrane region" description="Helical" evidence="6">
    <location>
        <begin position="82"/>
        <end position="107"/>
    </location>
</feature>
<dbReference type="InterPro" id="IPR052954">
    <property type="entry name" value="GPCR-Ligand_Int"/>
</dbReference>
<sequence>MMEMNLTISTIIHDYCNASNTTDNDGPCECGQKVNACGICDLYDFIIYGVLGSLIGLFGIVGNTISIIVLSRPKMKSSINYLLVMLAISDNTLIIISILILGLIKINKYTGLLFLYKFIVYPKISKLLYPLICMAQMTTVYLTLAVSMERYIAVYYPLKVRSFCTYGRARAAVLIMVVLALLYNIPKFWEYEAREEIHWKYNVTVYCMFPTELKNNDYYNIVYIHWMHSIVYVPFIYTLPFVVLLILNTAIYRQVRRANRDLQKLSRRQRNEINLTRMLMCVVMVFLICNIMSLVSQIYKFIEILPWWMDQLGNFLVIVNSSVNFIIYMIFGDNFKRMFLKLFCMSWQRRFERNSMAFQRSSMLTISTTTSIELSQ</sequence>
<evidence type="ECO:0000256" key="2">
    <source>
        <dbReference type="ARBA" id="ARBA00010663"/>
    </source>
</evidence>
<dbReference type="InterPro" id="IPR000276">
    <property type="entry name" value="GPCR_Rhodpsn"/>
</dbReference>
<dbReference type="Pfam" id="PF00001">
    <property type="entry name" value="7tm_1"/>
    <property type="match status" value="1"/>
</dbReference>
<comment type="similarity">
    <text evidence="2">Belongs to the G-protein coupled receptor 1 family.</text>
</comment>
<evidence type="ECO:0000256" key="5">
    <source>
        <dbReference type="ARBA" id="ARBA00023136"/>
    </source>
</evidence>
<dbReference type="Gene3D" id="1.20.1070.10">
    <property type="entry name" value="Rhodopsin 7-helix transmembrane proteins"/>
    <property type="match status" value="1"/>
</dbReference>
<organism evidence="8 9">
    <name type="scientific">Dinoponera quadriceps</name>
    <name type="common">South American ant</name>
    <dbReference type="NCBI Taxonomy" id="609295"/>
    <lineage>
        <taxon>Eukaryota</taxon>
        <taxon>Metazoa</taxon>
        <taxon>Ecdysozoa</taxon>
        <taxon>Arthropoda</taxon>
        <taxon>Hexapoda</taxon>
        <taxon>Insecta</taxon>
        <taxon>Pterygota</taxon>
        <taxon>Neoptera</taxon>
        <taxon>Endopterygota</taxon>
        <taxon>Hymenoptera</taxon>
        <taxon>Apocrita</taxon>
        <taxon>Aculeata</taxon>
        <taxon>Formicoidea</taxon>
        <taxon>Formicidae</taxon>
        <taxon>Ponerinae</taxon>
        <taxon>Ponerini</taxon>
        <taxon>Dinoponera</taxon>
    </lineage>
</organism>
<dbReference type="GeneID" id="106746991"/>
<dbReference type="PROSITE" id="PS50262">
    <property type="entry name" value="G_PROTEIN_RECEP_F1_2"/>
    <property type="match status" value="1"/>
</dbReference>
<dbReference type="PRINTS" id="PR00237">
    <property type="entry name" value="GPCRRHODOPSN"/>
</dbReference>
<protein>
    <submittedName>
        <fullName evidence="9">FMRFamide receptor-like isoform X1</fullName>
    </submittedName>
</protein>
<dbReference type="CDD" id="cd14978">
    <property type="entry name" value="7tmA_FMRFamide_R-like"/>
    <property type="match status" value="1"/>
</dbReference>
<evidence type="ECO:0000256" key="3">
    <source>
        <dbReference type="ARBA" id="ARBA00022692"/>
    </source>
</evidence>
<feature type="domain" description="G-protein coupled receptors family 1 profile" evidence="7">
    <location>
        <begin position="62"/>
        <end position="328"/>
    </location>
</feature>
<gene>
    <name evidence="9" type="primary">LOC106746991</name>
</gene>
<dbReference type="PANTHER" id="PTHR46641:SF2">
    <property type="entry name" value="FMRFAMIDE RECEPTOR"/>
    <property type="match status" value="1"/>
</dbReference>
<keyword evidence="8" id="KW-1185">Reference proteome</keyword>